<protein>
    <submittedName>
        <fullName evidence="4">ShK domain-containing protein</fullName>
    </submittedName>
</protein>
<dbReference type="Proteomes" id="UP000005239">
    <property type="component" value="Unassembled WGS sequence"/>
</dbReference>
<proteinExistence type="predicted"/>
<keyword evidence="5" id="KW-1185">Reference proteome</keyword>
<keyword evidence="2" id="KW-1015">Disulfide bond</keyword>
<evidence type="ECO:0000256" key="2">
    <source>
        <dbReference type="ARBA" id="ARBA00023157"/>
    </source>
</evidence>
<dbReference type="Gene3D" id="1.10.10.1940">
    <property type="match status" value="2"/>
</dbReference>
<keyword evidence="1" id="KW-0732">Signal</keyword>
<dbReference type="FunFam" id="1.10.10.1940:FF:000002">
    <property type="entry name" value="PHAryngeal gland Toxin-related"/>
    <property type="match status" value="1"/>
</dbReference>
<dbReference type="EnsemblMetazoa" id="PPA24594.1">
    <property type="protein sequence ID" value="PPA24594.1"/>
    <property type="gene ID" value="WBGene00114148"/>
</dbReference>
<evidence type="ECO:0000313" key="5">
    <source>
        <dbReference type="Proteomes" id="UP000005239"/>
    </source>
</evidence>
<evidence type="ECO:0000256" key="3">
    <source>
        <dbReference type="PROSITE-ProRule" id="PRU01005"/>
    </source>
</evidence>
<dbReference type="OrthoDB" id="5863778at2759"/>
<comment type="caution">
    <text evidence="3">Lacks conserved residue(s) required for the propagation of feature annotation.</text>
</comment>
<sequence>MIRKLLALLALATVAIAQDCGGDPSLGCMDDTECTVGTCVRAAPADFLGCCSAPTTTTAPAASTTTVATSTSSCVDLLNPQTGVSDCPARAYLCNDAVNATSMPSHVQLLHIYWNLYWHRVYFAYCTNAVYTSLMRTQCPATCGFCTGSGTSSVVTGGTSGGTSSGSTTSCVDLKNPNTGVSDCPNMRGYCTNAVYTSLMRTQCPATCGFCTSG</sequence>
<gene>
    <name evidence="4" type="primary">WBGene00114148</name>
</gene>
<accession>A0A8R1UHC5</accession>
<dbReference type="InterPro" id="IPR003582">
    <property type="entry name" value="ShKT_dom"/>
</dbReference>
<dbReference type="PANTHER" id="PTHR46219:SF5">
    <property type="entry name" value="SHKT DOMAIN-CONTAINING PROTEIN"/>
    <property type="match status" value="1"/>
</dbReference>
<reference evidence="5" key="1">
    <citation type="journal article" date="2008" name="Nat. Genet.">
        <title>The Pristionchus pacificus genome provides a unique perspective on nematode lifestyle and parasitism.</title>
        <authorList>
            <person name="Dieterich C."/>
            <person name="Clifton S.W."/>
            <person name="Schuster L.N."/>
            <person name="Chinwalla A."/>
            <person name="Delehaunty K."/>
            <person name="Dinkelacker I."/>
            <person name="Fulton L."/>
            <person name="Fulton R."/>
            <person name="Godfrey J."/>
            <person name="Minx P."/>
            <person name="Mitreva M."/>
            <person name="Roeseler W."/>
            <person name="Tian H."/>
            <person name="Witte H."/>
            <person name="Yang S.P."/>
            <person name="Wilson R.K."/>
            <person name="Sommer R.J."/>
        </authorList>
    </citation>
    <scope>NUCLEOTIDE SEQUENCE [LARGE SCALE GENOMIC DNA]</scope>
    <source>
        <strain evidence="5">PS312</strain>
    </source>
</reference>
<dbReference type="PANTHER" id="PTHR46219">
    <property type="entry name" value="PROTEIN CBG11138"/>
    <property type="match status" value="1"/>
</dbReference>
<evidence type="ECO:0000313" key="4">
    <source>
        <dbReference type="EnsemblMetazoa" id="PPA24594.1"/>
    </source>
</evidence>
<evidence type="ECO:0000256" key="1">
    <source>
        <dbReference type="ARBA" id="ARBA00022729"/>
    </source>
</evidence>
<reference evidence="4" key="2">
    <citation type="submission" date="2022-06" db="UniProtKB">
        <authorList>
            <consortium name="EnsemblMetazoa"/>
        </authorList>
    </citation>
    <scope>IDENTIFICATION</scope>
    <source>
        <strain evidence="4">PS312</strain>
    </source>
</reference>
<dbReference type="Pfam" id="PF01549">
    <property type="entry name" value="ShK"/>
    <property type="match status" value="2"/>
</dbReference>
<dbReference type="SMART" id="SM00254">
    <property type="entry name" value="ShKT"/>
    <property type="match status" value="2"/>
</dbReference>
<name>A0A2A6CDP7_PRIPA</name>
<dbReference type="PROSITE" id="PS51670">
    <property type="entry name" value="SHKT"/>
    <property type="match status" value="1"/>
</dbReference>
<accession>A0A2A6CDP7</accession>
<organism evidence="4 5">
    <name type="scientific">Pristionchus pacificus</name>
    <name type="common">Parasitic nematode worm</name>
    <dbReference type="NCBI Taxonomy" id="54126"/>
    <lineage>
        <taxon>Eukaryota</taxon>
        <taxon>Metazoa</taxon>
        <taxon>Ecdysozoa</taxon>
        <taxon>Nematoda</taxon>
        <taxon>Chromadorea</taxon>
        <taxon>Rhabditida</taxon>
        <taxon>Rhabditina</taxon>
        <taxon>Diplogasteromorpha</taxon>
        <taxon>Diplogasteroidea</taxon>
        <taxon>Neodiplogasteridae</taxon>
        <taxon>Pristionchus</taxon>
    </lineage>
</organism>
<dbReference type="AlphaFoldDB" id="A0A2A6CDP7"/>